<comment type="subunit">
    <text evidence="6">Component of the lipopolysaccharide transport and assembly complex. Interacts with LptD.</text>
</comment>
<accession>A0A510XAM4</accession>
<evidence type="ECO:0000313" key="8">
    <source>
        <dbReference type="Proteomes" id="UP000321275"/>
    </source>
</evidence>
<evidence type="ECO:0000256" key="1">
    <source>
        <dbReference type="ARBA" id="ARBA00022729"/>
    </source>
</evidence>
<dbReference type="AlphaFoldDB" id="A0A510XAM4"/>
<dbReference type="GO" id="GO:0015920">
    <property type="term" value="P:lipopolysaccharide transport"/>
    <property type="evidence" value="ECO:0007669"/>
    <property type="project" value="TreeGrafter"/>
</dbReference>
<dbReference type="PROSITE" id="PS51257">
    <property type="entry name" value="PROKAR_LIPOPROTEIN"/>
    <property type="match status" value="1"/>
</dbReference>
<evidence type="ECO:0000256" key="3">
    <source>
        <dbReference type="ARBA" id="ARBA00023139"/>
    </source>
</evidence>
<dbReference type="HAMAP" id="MF_01186">
    <property type="entry name" value="LPS_assembly_LptE"/>
    <property type="match status" value="1"/>
</dbReference>
<dbReference type="GO" id="GO:1990351">
    <property type="term" value="C:transporter complex"/>
    <property type="evidence" value="ECO:0007669"/>
    <property type="project" value="TreeGrafter"/>
</dbReference>
<dbReference type="GO" id="GO:0009279">
    <property type="term" value="C:cell outer membrane"/>
    <property type="evidence" value="ECO:0007669"/>
    <property type="project" value="UniProtKB-SubCell"/>
</dbReference>
<evidence type="ECO:0000313" key="7">
    <source>
        <dbReference type="EMBL" id="GEK48482.1"/>
    </source>
</evidence>
<protein>
    <recommendedName>
        <fullName evidence="6">LPS-assembly lipoprotein LptE</fullName>
    </recommendedName>
</protein>
<reference evidence="7 8" key="1">
    <citation type="submission" date="2019-07" db="EMBL/GenBank/DDBJ databases">
        <title>Whole genome shotgun sequence of Halomonas pacifica NBRC 102220.</title>
        <authorList>
            <person name="Hosoyama A."/>
            <person name="Uohara A."/>
            <person name="Ohji S."/>
            <person name="Ichikawa N."/>
        </authorList>
    </citation>
    <scope>NUCLEOTIDE SEQUENCE [LARGE SCALE GENOMIC DNA]</scope>
    <source>
        <strain evidence="7 8">NBRC 102220</strain>
    </source>
</reference>
<comment type="subcellular location">
    <subcellularLocation>
        <location evidence="6">Cell outer membrane</location>
        <topology evidence="6">Lipid-anchor</topology>
    </subcellularLocation>
</comment>
<name>A0A510XAM4_9GAMM</name>
<keyword evidence="3 6" id="KW-0564">Palmitate</keyword>
<dbReference type="Proteomes" id="UP000321275">
    <property type="component" value="Unassembled WGS sequence"/>
</dbReference>
<proteinExistence type="inferred from homology"/>
<dbReference type="Gene3D" id="3.30.160.150">
    <property type="entry name" value="Lipoprotein like domain"/>
    <property type="match status" value="1"/>
</dbReference>
<evidence type="ECO:0000256" key="4">
    <source>
        <dbReference type="ARBA" id="ARBA00023237"/>
    </source>
</evidence>
<sequence>MQRRHFLRLTLAGVAGLGLSGCGFRLRGLQAGGGPEALHLAAANDDLAQAVRERLDQAGTRLDESAALRLNLGAEHLRERPLGIAESGNREIELILEVPFSVQRVADGAYLLPRETLGVRRRLHINEANLLAADDQRREAEAQLRREAASRLLERLRPLAGQE</sequence>
<evidence type="ECO:0000256" key="2">
    <source>
        <dbReference type="ARBA" id="ARBA00023136"/>
    </source>
</evidence>
<dbReference type="OrthoDB" id="6182244at2"/>
<dbReference type="GO" id="GO:0043165">
    <property type="term" value="P:Gram-negative-bacterium-type cell outer membrane assembly"/>
    <property type="evidence" value="ECO:0007669"/>
    <property type="project" value="UniProtKB-UniRule"/>
</dbReference>
<dbReference type="EMBL" id="BJUK01000037">
    <property type="protein sequence ID" value="GEK48482.1"/>
    <property type="molecule type" value="Genomic_DNA"/>
</dbReference>
<keyword evidence="5 6" id="KW-0449">Lipoprotein</keyword>
<gene>
    <name evidence="6" type="primary">lptE</name>
    <name evidence="7" type="ORF">HPA02_27650</name>
</gene>
<dbReference type="PANTHER" id="PTHR38098">
    <property type="entry name" value="LPS-ASSEMBLY LIPOPROTEIN LPTE"/>
    <property type="match status" value="1"/>
</dbReference>
<keyword evidence="2 6" id="KW-0472">Membrane</keyword>
<dbReference type="RefSeq" id="WP_146803812.1">
    <property type="nucleotide sequence ID" value="NZ_BJUK01000037.1"/>
</dbReference>
<keyword evidence="4 6" id="KW-0998">Cell outer membrane</keyword>
<evidence type="ECO:0000256" key="5">
    <source>
        <dbReference type="ARBA" id="ARBA00023288"/>
    </source>
</evidence>
<keyword evidence="1 6" id="KW-0732">Signal</keyword>
<dbReference type="PANTHER" id="PTHR38098:SF1">
    <property type="entry name" value="LPS-ASSEMBLY LIPOPROTEIN LPTE"/>
    <property type="match status" value="1"/>
</dbReference>
<dbReference type="InterPro" id="IPR007485">
    <property type="entry name" value="LPS_assembly_LptE"/>
</dbReference>
<dbReference type="Pfam" id="PF04390">
    <property type="entry name" value="LptE"/>
    <property type="match status" value="1"/>
</dbReference>
<comment type="caution">
    <text evidence="7">The sequence shown here is derived from an EMBL/GenBank/DDBJ whole genome shotgun (WGS) entry which is preliminary data.</text>
</comment>
<dbReference type="GO" id="GO:0001530">
    <property type="term" value="F:lipopolysaccharide binding"/>
    <property type="evidence" value="ECO:0007669"/>
    <property type="project" value="TreeGrafter"/>
</dbReference>
<organism evidence="7 8">
    <name type="scientific">Bisbaumannia pacifica</name>
    <dbReference type="NCBI Taxonomy" id="77098"/>
    <lineage>
        <taxon>Bacteria</taxon>
        <taxon>Pseudomonadati</taxon>
        <taxon>Pseudomonadota</taxon>
        <taxon>Gammaproteobacteria</taxon>
        <taxon>Oceanospirillales</taxon>
        <taxon>Halomonadaceae</taxon>
        <taxon>Bisbaumannia</taxon>
    </lineage>
</organism>
<comment type="function">
    <text evidence="6">Together with LptD, is involved in the assembly of lipopolysaccharide (LPS) at the surface of the outer membrane. Required for the proper assembly of LptD. Binds LPS and may serve as the LPS recognition site at the outer membrane.</text>
</comment>
<comment type="similarity">
    <text evidence="6">Belongs to the LptE lipoprotein family.</text>
</comment>
<keyword evidence="8" id="KW-1185">Reference proteome</keyword>
<evidence type="ECO:0000256" key="6">
    <source>
        <dbReference type="HAMAP-Rule" id="MF_01186"/>
    </source>
</evidence>